<dbReference type="InterPro" id="IPR051533">
    <property type="entry name" value="WaaL-like"/>
</dbReference>
<dbReference type="InterPro" id="IPR007016">
    <property type="entry name" value="O-antigen_ligase-rel_domated"/>
</dbReference>
<keyword evidence="4 5" id="KW-0472">Membrane</keyword>
<dbReference type="PANTHER" id="PTHR37422:SF13">
    <property type="entry name" value="LIPOPOLYSACCHARIDE BIOSYNTHESIS PROTEIN PA4999-RELATED"/>
    <property type="match status" value="1"/>
</dbReference>
<reference evidence="7 8" key="1">
    <citation type="journal article" date="2016" name="PLoS ONE">
        <title>Complete Genome Sequence and Comparative Genomics of a Novel Myxobacterium Myxococcus hansupus.</title>
        <authorList>
            <person name="Sharma G."/>
            <person name="Narwani T."/>
            <person name="Subramanian S."/>
        </authorList>
    </citation>
    <scope>NUCLEOTIDE SEQUENCE [LARGE SCALE GENOMIC DNA]</scope>
    <source>
        <strain evidence="8">mixupus</strain>
    </source>
</reference>
<feature type="transmembrane region" description="Helical" evidence="5">
    <location>
        <begin position="12"/>
        <end position="29"/>
    </location>
</feature>
<dbReference type="PATRIC" id="fig|1297742.4.peg.4025"/>
<feature type="transmembrane region" description="Helical" evidence="5">
    <location>
        <begin position="121"/>
        <end position="144"/>
    </location>
</feature>
<feature type="domain" description="O-antigen ligase-related" evidence="6">
    <location>
        <begin position="198"/>
        <end position="335"/>
    </location>
</feature>
<evidence type="ECO:0000256" key="3">
    <source>
        <dbReference type="ARBA" id="ARBA00022989"/>
    </source>
</evidence>
<dbReference type="STRING" id="1297742.A176_003983"/>
<protein>
    <submittedName>
        <fullName evidence="7">Putative membrane protein of ExoQ family, involved in exopolysaccharide production</fullName>
    </submittedName>
</protein>
<evidence type="ECO:0000313" key="7">
    <source>
        <dbReference type="EMBL" id="AKQ67071.1"/>
    </source>
</evidence>
<evidence type="ECO:0000259" key="6">
    <source>
        <dbReference type="Pfam" id="PF04932"/>
    </source>
</evidence>
<gene>
    <name evidence="7" type="ORF">A176_003983</name>
</gene>
<dbReference type="GO" id="GO:0016020">
    <property type="term" value="C:membrane"/>
    <property type="evidence" value="ECO:0007669"/>
    <property type="project" value="UniProtKB-SubCell"/>
</dbReference>
<feature type="transmembrane region" description="Helical" evidence="5">
    <location>
        <begin position="95"/>
        <end position="114"/>
    </location>
</feature>
<dbReference type="RefSeq" id="WP_044891048.1">
    <property type="nucleotide sequence ID" value="NZ_CP012109.1"/>
</dbReference>
<dbReference type="AlphaFoldDB" id="A0A0H4WUF0"/>
<dbReference type="KEGG" id="mym:A176_003983"/>
<evidence type="ECO:0000313" key="8">
    <source>
        <dbReference type="Proteomes" id="UP000009026"/>
    </source>
</evidence>
<keyword evidence="2 5" id="KW-0812">Transmembrane</keyword>
<accession>A0A0H4WUF0</accession>
<feature type="transmembrane region" description="Helical" evidence="5">
    <location>
        <begin position="358"/>
        <end position="379"/>
    </location>
</feature>
<feature type="transmembrane region" description="Helical" evidence="5">
    <location>
        <begin position="164"/>
        <end position="182"/>
    </location>
</feature>
<feature type="transmembrane region" description="Helical" evidence="5">
    <location>
        <begin position="41"/>
        <end position="59"/>
    </location>
</feature>
<evidence type="ECO:0000256" key="1">
    <source>
        <dbReference type="ARBA" id="ARBA00004141"/>
    </source>
</evidence>
<feature type="transmembrane region" description="Helical" evidence="5">
    <location>
        <begin position="326"/>
        <end position="346"/>
    </location>
</feature>
<name>A0A0H4WUF0_9BACT</name>
<dbReference type="PANTHER" id="PTHR37422">
    <property type="entry name" value="TEICHURONIC ACID BIOSYNTHESIS PROTEIN TUAE"/>
    <property type="match status" value="1"/>
</dbReference>
<keyword evidence="3 5" id="KW-1133">Transmembrane helix</keyword>
<dbReference type="Pfam" id="PF04932">
    <property type="entry name" value="Wzy_C"/>
    <property type="match status" value="1"/>
</dbReference>
<proteinExistence type="predicted"/>
<dbReference type="OrthoDB" id="9772644at2"/>
<dbReference type="eggNOG" id="COG3307">
    <property type="taxonomic scope" value="Bacteria"/>
</dbReference>
<feature type="transmembrane region" description="Helical" evidence="5">
    <location>
        <begin position="189"/>
        <end position="207"/>
    </location>
</feature>
<dbReference type="Proteomes" id="UP000009026">
    <property type="component" value="Chromosome"/>
</dbReference>
<evidence type="ECO:0000256" key="4">
    <source>
        <dbReference type="ARBA" id="ARBA00023136"/>
    </source>
</evidence>
<feature type="transmembrane region" description="Helical" evidence="5">
    <location>
        <begin position="71"/>
        <end position="89"/>
    </location>
</feature>
<comment type="subcellular location">
    <subcellularLocation>
        <location evidence="1">Membrane</location>
        <topology evidence="1">Multi-pass membrane protein</topology>
    </subcellularLocation>
</comment>
<feature type="transmembrane region" description="Helical" evidence="5">
    <location>
        <begin position="235"/>
        <end position="255"/>
    </location>
</feature>
<evidence type="ECO:0000256" key="2">
    <source>
        <dbReference type="ARBA" id="ARBA00022692"/>
    </source>
</evidence>
<evidence type="ECO:0000256" key="5">
    <source>
        <dbReference type="SAM" id="Phobius"/>
    </source>
</evidence>
<dbReference type="EMBL" id="CP012109">
    <property type="protein sequence ID" value="AKQ67071.1"/>
    <property type="molecule type" value="Genomic_DNA"/>
</dbReference>
<keyword evidence="8" id="KW-1185">Reference proteome</keyword>
<sequence>MVLGEQGQRRDVWAFYALTAFAAVMYAVPGEWIPALAPLRLALVTSGVAAGLMVIRRLGRAEPLYVDGSRGLSLIAFSTLAVASVGWSVNPEVTTTTGVELLKLTAIYITFVNVITTGRRLAVVCGAMVLASVVTSIGAINWYLVGEDLVEGFRARWVGVYADPNHMAMNLALVVPLAVAFVARKGSAWVWRLACLVAAGLAVAAIVVSHSRGGFIGLSVAMGLWAIREKRRIQSIVVGSLFVLGLLVFAPQSFWQRNETVAEFHEDASAMGRVYAWQVASRISLDKPLLGVGAGSFRYAWPMYAPPEARRAYVAHNIFLDVIGELGWVGLAFFMVFAGGAAGGAFEASRDKEIGWLARALSASVAGYLVCDLFSGYILSAHCYVLFGLAAAAHRIARATEAAADMQRVPAPREPVVATWEGSGHAA</sequence>
<organism evidence="7 8">
    <name type="scientific">Pseudomyxococcus hansupus</name>
    <dbReference type="NCBI Taxonomy" id="1297742"/>
    <lineage>
        <taxon>Bacteria</taxon>
        <taxon>Pseudomonadati</taxon>
        <taxon>Myxococcota</taxon>
        <taxon>Myxococcia</taxon>
        <taxon>Myxococcales</taxon>
        <taxon>Cystobacterineae</taxon>
        <taxon>Myxococcaceae</taxon>
        <taxon>Pseudomyxococcus</taxon>
    </lineage>
</organism>